<dbReference type="AlphaFoldDB" id="A0A8S3VEB8"/>
<sequence>MYTLRVEHGEEKVKKTQATKTARVILLTGVGKTTLIKEICKVLKTKSVNVQGFYTQEVRERGQRTGFSVVTLDGEQGPLATVQTSSDIPSGRQYTVGKYNVCLQSFENTALPTLQVKDKQNRVIIIDEIGKMELFSQSFIRHVKHILDTKGLTVIATIPVPKGRPLQLVEEVRARPDAQVFTITKENRDNILADISTSVMLSLKDNT</sequence>
<evidence type="ECO:0000313" key="4">
    <source>
        <dbReference type="EMBL" id="CAG2253423.1"/>
    </source>
</evidence>
<dbReference type="PANTHER" id="PTHR43146:SF1">
    <property type="entry name" value="CANCER-RELATED NUCLEOSIDE-TRIPHOSPHATASE"/>
    <property type="match status" value="1"/>
</dbReference>
<keyword evidence="5" id="KW-1185">Reference proteome</keyword>
<dbReference type="InterPro" id="IPR027417">
    <property type="entry name" value="P-loop_NTPase"/>
</dbReference>
<dbReference type="Gene3D" id="3.40.50.300">
    <property type="entry name" value="P-loop containing nucleotide triphosphate hydrolases"/>
    <property type="match status" value="1"/>
</dbReference>
<dbReference type="EC" id="3.6.1.15" evidence="4"/>
<evidence type="ECO:0000313" key="5">
    <source>
        <dbReference type="Proteomes" id="UP000683360"/>
    </source>
</evidence>
<dbReference type="NCBIfam" id="NF010248">
    <property type="entry name" value="PRK13695.1"/>
    <property type="match status" value="1"/>
</dbReference>
<reference evidence="4" key="1">
    <citation type="submission" date="2021-03" db="EMBL/GenBank/DDBJ databases">
        <authorList>
            <person name="Bekaert M."/>
        </authorList>
    </citation>
    <scope>NUCLEOTIDE SEQUENCE</scope>
</reference>
<keyword evidence="1" id="KW-0547">Nucleotide-binding</keyword>
<dbReference type="InterPro" id="IPR004948">
    <property type="entry name" value="Nuc-triphosphatase_THEP1"/>
</dbReference>
<evidence type="ECO:0000256" key="1">
    <source>
        <dbReference type="ARBA" id="ARBA00022741"/>
    </source>
</evidence>
<gene>
    <name evidence="4" type="ORF">MEDL_64947</name>
</gene>
<dbReference type="GO" id="GO:0005524">
    <property type="term" value="F:ATP binding"/>
    <property type="evidence" value="ECO:0007669"/>
    <property type="project" value="UniProtKB-KW"/>
</dbReference>
<proteinExistence type="predicted"/>
<keyword evidence="3" id="KW-0067">ATP-binding</keyword>
<dbReference type="EMBL" id="CAJPWZ010003150">
    <property type="protein sequence ID" value="CAG2253423.1"/>
    <property type="molecule type" value="Genomic_DNA"/>
</dbReference>
<comment type="caution">
    <text evidence="4">The sequence shown here is derived from an EMBL/GenBank/DDBJ whole genome shotgun (WGS) entry which is preliminary data.</text>
</comment>
<dbReference type="OrthoDB" id="446244at2759"/>
<dbReference type="GO" id="GO:0017111">
    <property type="term" value="F:ribonucleoside triphosphate phosphatase activity"/>
    <property type="evidence" value="ECO:0007669"/>
    <property type="project" value="UniProtKB-EC"/>
</dbReference>
<dbReference type="PANTHER" id="PTHR43146">
    <property type="entry name" value="CANCER-RELATED NUCLEOSIDE-TRIPHOSPHATASE"/>
    <property type="match status" value="1"/>
</dbReference>
<keyword evidence="2 4" id="KW-0378">Hydrolase</keyword>
<dbReference type="Proteomes" id="UP000683360">
    <property type="component" value="Unassembled WGS sequence"/>
</dbReference>
<dbReference type="SUPFAM" id="SSF52540">
    <property type="entry name" value="P-loop containing nucleoside triphosphate hydrolases"/>
    <property type="match status" value="1"/>
</dbReference>
<protein>
    <submittedName>
        <fullName evidence="4">NTPCR</fullName>
        <ecNumber evidence="4">3.6.1.15</ecNumber>
    </submittedName>
</protein>
<evidence type="ECO:0000256" key="3">
    <source>
        <dbReference type="ARBA" id="ARBA00022840"/>
    </source>
</evidence>
<evidence type="ECO:0000256" key="2">
    <source>
        <dbReference type="ARBA" id="ARBA00022801"/>
    </source>
</evidence>
<name>A0A8S3VEB8_MYTED</name>
<organism evidence="4 5">
    <name type="scientific">Mytilus edulis</name>
    <name type="common">Blue mussel</name>
    <dbReference type="NCBI Taxonomy" id="6550"/>
    <lineage>
        <taxon>Eukaryota</taxon>
        <taxon>Metazoa</taxon>
        <taxon>Spiralia</taxon>
        <taxon>Lophotrochozoa</taxon>
        <taxon>Mollusca</taxon>
        <taxon>Bivalvia</taxon>
        <taxon>Autobranchia</taxon>
        <taxon>Pteriomorphia</taxon>
        <taxon>Mytilida</taxon>
        <taxon>Mytiloidea</taxon>
        <taxon>Mytilidae</taxon>
        <taxon>Mytilinae</taxon>
        <taxon>Mytilus</taxon>
    </lineage>
</organism>
<dbReference type="Pfam" id="PF03266">
    <property type="entry name" value="NTPase_1"/>
    <property type="match status" value="1"/>
</dbReference>
<accession>A0A8S3VEB8</accession>